<feature type="signal peptide" evidence="13">
    <location>
        <begin position="1"/>
        <end position="19"/>
    </location>
</feature>
<dbReference type="InterPro" id="IPR014480">
    <property type="entry name" value="Mannan-1_6-alpha_mannosidase"/>
</dbReference>
<comment type="catalytic activity">
    <reaction evidence="1 10">
        <text>Random hydrolysis of (1-&gt;6)-alpha-D-mannosidic linkages in unbranched (1-&gt;6)-mannans.</text>
        <dbReference type="EC" id="3.2.1.101"/>
    </reaction>
</comment>
<evidence type="ECO:0000256" key="4">
    <source>
        <dbReference type="ARBA" id="ARBA00012350"/>
    </source>
</evidence>
<reference evidence="15" key="1">
    <citation type="submission" date="2016-03" db="EMBL/GenBank/DDBJ databases">
        <authorList>
            <person name="Guldener U."/>
        </authorList>
    </citation>
    <scope>NUCLEOTIDE SEQUENCE [LARGE SCALE GENOMIC DNA]</scope>
</reference>
<keyword evidence="12" id="KW-1133">Transmembrane helix</keyword>
<feature type="compositionally biased region" description="Polar residues" evidence="11">
    <location>
        <begin position="406"/>
        <end position="415"/>
    </location>
</feature>
<protein>
    <recommendedName>
        <fullName evidence="4 10">Mannan endo-1,6-alpha-mannosidase</fullName>
        <ecNumber evidence="4 10">3.2.1.101</ecNumber>
    </recommendedName>
</protein>
<name>A0A1E1M5Q0_RHYSE</name>
<dbReference type="AlphaFoldDB" id="A0A1E1M5Q0"/>
<evidence type="ECO:0000256" key="5">
    <source>
        <dbReference type="ARBA" id="ARBA00022729"/>
    </source>
</evidence>
<evidence type="ECO:0000256" key="2">
    <source>
        <dbReference type="ARBA" id="ARBA00004308"/>
    </source>
</evidence>
<gene>
    <name evidence="14" type="ORF">RSE6_04598</name>
</gene>
<accession>A0A1E1M5Q0</accession>
<keyword evidence="8" id="KW-0325">Glycoprotein</keyword>
<dbReference type="GO" id="GO:0009272">
    <property type="term" value="P:fungal-type cell wall biogenesis"/>
    <property type="evidence" value="ECO:0007669"/>
    <property type="project" value="TreeGrafter"/>
</dbReference>
<evidence type="ECO:0000256" key="6">
    <source>
        <dbReference type="ARBA" id="ARBA00022801"/>
    </source>
</evidence>
<evidence type="ECO:0000256" key="9">
    <source>
        <dbReference type="ARBA" id="ARBA00023295"/>
    </source>
</evidence>
<dbReference type="EMBL" id="FJVC01000174">
    <property type="protein sequence ID" value="CZT44432.1"/>
    <property type="molecule type" value="Genomic_DNA"/>
</dbReference>
<evidence type="ECO:0000256" key="12">
    <source>
        <dbReference type="SAM" id="Phobius"/>
    </source>
</evidence>
<dbReference type="SUPFAM" id="SSF48208">
    <property type="entry name" value="Six-hairpin glycosidases"/>
    <property type="match status" value="1"/>
</dbReference>
<proteinExistence type="inferred from homology"/>
<evidence type="ECO:0000256" key="13">
    <source>
        <dbReference type="SAM" id="SignalP"/>
    </source>
</evidence>
<dbReference type="PIRSF" id="PIRSF016302">
    <property type="entry name" value="Man_a_manosd"/>
    <property type="match status" value="1"/>
</dbReference>
<keyword evidence="9 10" id="KW-0326">Glycosidase</keyword>
<comment type="similarity">
    <text evidence="3 10">Belongs to the glycosyl hydrolase 76 family.</text>
</comment>
<evidence type="ECO:0000256" key="8">
    <source>
        <dbReference type="ARBA" id="ARBA00023180"/>
    </source>
</evidence>
<feature type="chain" id="PRO_5009447994" description="Mannan endo-1,6-alpha-mannosidase" evidence="13">
    <location>
        <begin position="20"/>
        <end position="451"/>
    </location>
</feature>
<dbReference type="FunFam" id="1.50.10.20:FF:000006">
    <property type="entry name" value="Mannan endo-1,6-alpha-mannosidase"/>
    <property type="match status" value="1"/>
</dbReference>
<evidence type="ECO:0000256" key="7">
    <source>
        <dbReference type="ARBA" id="ARBA00023136"/>
    </source>
</evidence>
<keyword evidence="5 13" id="KW-0732">Signal</keyword>
<dbReference type="PANTHER" id="PTHR12145:SF41">
    <property type="entry name" value="MANNAN ENDO-1,6-ALPHA-MANNOSIDASE"/>
    <property type="match status" value="1"/>
</dbReference>
<dbReference type="GO" id="GO:0016052">
    <property type="term" value="P:carbohydrate catabolic process"/>
    <property type="evidence" value="ECO:0007669"/>
    <property type="project" value="InterPro"/>
</dbReference>
<dbReference type="GO" id="GO:0008496">
    <property type="term" value="F:mannan endo-1,6-alpha-mannosidase activity"/>
    <property type="evidence" value="ECO:0007669"/>
    <property type="project" value="UniProtKB-UniRule"/>
</dbReference>
<evidence type="ECO:0000313" key="15">
    <source>
        <dbReference type="Proteomes" id="UP000177625"/>
    </source>
</evidence>
<dbReference type="EC" id="3.2.1.101" evidence="4 10"/>
<keyword evidence="6 10" id="KW-0378">Hydrolase</keyword>
<keyword evidence="12" id="KW-0812">Transmembrane</keyword>
<feature type="transmembrane region" description="Helical" evidence="12">
    <location>
        <begin position="427"/>
        <end position="449"/>
    </location>
</feature>
<evidence type="ECO:0000256" key="11">
    <source>
        <dbReference type="SAM" id="MobiDB-lite"/>
    </source>
</evidence>
<dbReference type="Gene3D" id="1.50.10.20">
    <property type="match status" value="1"/>
</dbReference>
<organism evidence="14 15">
    <name type="scientific">Rhynchosporium secalis</name>
    <name type="common">Barley scald fungus</name>
    <dbReference type="NCBI Taxonomy" id="38038"/>
    <lineage>
        <taxon>Eukaryota</taxon>
        <taxon>Fungi</taxon>
        <taxon>Dikarya</taxon>
        <taxon>Ascomycota</taxon>
        <taxon>Pezizomycotina</taxon>
        <taxon>Leotiomycetes</taxon>
        <taxon>Helotiales</taxon>
        <taxon>Ploettnerulaceae</taxon>
        <taxon>Rhynchosporium</taxon>
    </lineage>
</organism>
<feature type="compositionally biased region" description="Basic and acidic residues" evidence="11">
    <location>
        <begin position="391"/>
        <end position="401"/>
    </location>
</feature>
<evidence type="ECO:0000256" key="1">
    <source>
        <dbReference type="ARBA" id="ARBA00001452"/>
    </source>
</evidence>
<dbReference type="PANTHER" id="PTHR12145">
    <property type="entry name" value="MANNAN ENDO-1,6-ALPHA-MANNOSIDASE DCW1"/>
    <property type="match status" value="1"/>
</dbReference>
<feature type="region of interest" description="Disordered" evidence="11">
    <location>
        <begin position="389"/>
        <end position="415"/>
    </location>
</feature>
<dbReference type="InterPro" id="IPR008928">
    <property type="entry name" value="6-hairpin_glycosidase_sf"/>
</dbReference>
<evidence type="ECO:0000313" key="14">
    <source>
        <dbReference type="EMBL" id="CZT44432.1"/>
    </source>
</evidence>
<dbReference type="Pfam" id="PF03663">
    <property type="entry name" value="Glyco_hydro_76"/>
    <property type="match status" value="1"/>
</dbReference>
<evidence type="ECO:0000256" key="3">
    <source>
        <dbReference type="ARBA" id="ARBA00009699"/>
    </source>
</evidence>
<evidence type="ECO:0000256" key="10">
    <source>
        <dbReference type="PIRNR" id="PIRNR016302"/>
    </source>
</evidence>
<comment type="subcellular location">
    <subcellularLocation>
        <location evidence="2">Endomembrane system</location>
    </subcellularLocation>
</comment>
<dbReference type="Proteomes" id="UP000177625">
    <property type="component" value="Unassembled WGS sequence"/>
</dbReference>
<keyword evidence="7 12" id="KW-0472">Membrane</keyword>
<keyword evidence="15" id="KW-1185">Reference proteome</keyword>
<dbReference type="GO" id="GO:0012505">
    <property type="term" value="C:endomembrane system"/>
    <property type="evidence" value="ECO:0007669"/>
    <property type="project" value="UniProtKB-SubCell"/>
</dbReference>
<dbReference type="InterPro" id="IPR005198">
    <property type="entry name" value="Glyco_hydro_76"/>
</dbReference>
<sequence>MKWSAFFYTGSLCAVGVDAAITLDLKSRQSIVDAAGTVAYDLMTYYTGNRTGDTPGNLPDPYYWWEAGAMFGTMINYWYYTGDKTYNAVTMQGLLHQKGDENSFMPLNQTKTLGNDDQGFWGMAAMTAAETGFDDPPPGSPGWLALAQGVFNTQAERWDTSTCGGGLRWQIFTFNSGYTYKNSISNGCFFNLAARLALYTGNNTYAEWADKTWVWMNEIGLINEKFEVFDGTQNTDNCTSKDHNKWTYNTGIFLMGAATMYNHTNGSDIWRQRTDSLIKASKSFFINDVMYEPCEPVGRCNVDQRSFKCYFTRELAATAELAPWTHDNIMKEIEVSAMAAVKTCTAGNSGTNCGLKWTTGTNDGSLGVGEQMAVLEIIQSNLVDQAPGWKSDVKGTGRSKGDANAGQGSKTDSSQLAQVRITSADRVGAGILTAIVICGVIGGSATMILGV</sequence>